<protein>
    <submittedName>
        <fullName evidence="1">Uncharacterized protein</fullName>
    </submittedName>
</protein>
<evidence type="ECO:0000313" key="1">
    <source>
        <dbReference type="EMBL" id="JAE00376.1"/>
    </source>
</evidence>
<accession>A0A0A9ER66</accession>
<sequence>MESPMLNGPSCLYQTTLQPCSKKLEYYPQTDLIMRNPTKIKSCIISVSTC</sequence>
<proteinExistence type="predicted"/>
<reference evidence="1" key="1">
    <citation type="submission" date="2014-09" db="EMBL/GenBank/DDBJ databases">
        <authorList>
            <person name="Magalhaes I.L.F."/>
            <person name="Oliveira U."/>
            <person name="Santos F.R."/>
            <person name="Vidigal T.H.D.A."/>
            <person name="Brescovit A.D."/>
            <person name="Santos A.J."/>
        </authorList>
    </citation>
    <scope>NUCLEOTIDE SEQUENCE</scope>
    <source>
        <tissue evidence="1">Shoot tissue taken approximately 20 cm above the soil surface</tissue>
    </source>
</reference>
<reference evidence="1" key="2">
    <citation type="journal article" date="2015" name="Data Brief">
        <title>Shoot transcriptome of the giant reed, Arundo donax.</title>
        <authorList>
            <person name="Barrero R.A."/>
            <person name="Guerrero F.D."/>
            <person name="Moolhuijzen P."/>
            <person name="Goolsby J.A."/>
            <person name="Tidwell J."/>
            <person name="Bellgard S.E."/>
            <person name="Bellgard M.I."/>
        </authorList>
    </citation>
    <scope>NUCLEOTIDE SEQUENCE</scope>
    <source>
        <tissue evidence="1">Shoot tissue taken approximately 20 cm above the soil surface</tissue>
    </source>
</reference>
<name>A0A0A9ER66_ARUDO</name>
<dbReference type="AlphaFoldDB" id="A0A0A9ER66"/>
<organism evidence="1">
    <name type="scientific">Arundo donax</name>
    <name type="common">Giant reed</name>
    <name type="synonym">Donax arundinaceus</name>
    <dbReference type="NCBI Taxonomy" id="35708"/>
    <lineage>
        <taxon>Eukaryota</taxon>
        <taxon>Viridiplantae</taxon>
        <taxon>Streptophyta</taxon>
        <taxon>Embryophyta</taxon>
        <taxon>Tracheophyta</taxon>
        <taxon>Spermatophyta</taxon>
        <taxon>Magnoliopsida</taxon>
        <taxon>Liliopsida</taxon>
        <taxon>Poales</taxon>
        <taxon>Poaceae</taxon>
        <taxon>PACMAD clade</taxon>
        <taxon>Arundinoideae</taxon>
        <taxon>Arundineae</taxon>
        <taxon>Arundo</taxon>
    </lineage>
</organism>
<dbReference type="EMBL" id="GBRH01197520">
    <property type="protein sequence ID" value="JAE00376.1"/>
    <property type="molecule type" value="Transcribed_RNA"/>
</dbReference>